<evidence type="ECO:0000256" key="5">
    <source>
        <dbReference type="SAM" id="Phobius"/>
    </source>
</evidence>
<comment type="subcellular location">
    <subcellularLocation>
        <location evidence="1">Membrane</location>
        <topology evidence="1">Multi-pass membrane protein</topology>
    </subcellularLocation>
</comment>
<keyword evidence="2 5" id="KW-0812">Transmembrane</keyword>
<dbReference type="RefSeq" id="WP_189269236.1">
    <property type="nucleotide sequence ID" value="NZ_BMML01000042.1"/>
</dbReference>
<proteinExistence type="predicted"/>
<evidence type="ECO:0000256" key="3">
    <source>
        <dbReference type="ARBA" id="ARBA00022989"/>
    </source>
</evidence>
<dbReference type="EMBL" id="BMML01000042">
    <property type="protein sequence ID" value="GGN44397.1"/>
    <property type="molecule type" value="Genomic_DNA"/>
</dbReference>
<keyword evidence="7" id="KW-1185">Reference proteome</keyword>
<reference evidence="6" key="1">
    <citation type="journal article" date="2014" name="Int. J. Syst. Evol. Microbiol.">
        <title>Complete genome sequence of Corynebacterium casei LMG S-19264T (=DSM 44701T), isolated from a smear-ripened cheese.</title>
        <authorList>
            <consortium name="US DOE Joint Genome Institute (JGI-PGF)"/>
            <person name="Walter F."/>
            <person name="Albersmeier A."/>
            <person name="Kalinowski J."/>
            <person name="Ruckert C."/>
        </authorList>
    </citation>
    <scope>NUCLEOTIDE SEQUENCE</scope>
    <source>
        <strain evidence="6">CGMCC 4.7110</strain>
    </source>
</reference>
<dbReference type="InterPro" id="IPR032808">
    <property type="entry name" value="DoxX"/>
</dbReference>
<feature type="transmembrane region" description="Helical" evidence="5">
    <location>
        <begin position="68"/>
        <end position="88"/>
    </location>
</feature>
<accession>A0A917XQ23</accession>
<organism evidence="6 7">
    <name type="scientific">Streptomyces fuscichromogenes</name>
    <dbReference type="NCBI Taxonomy" id="1324013"/>
    <lineage>
        <taxon>Bacteria</taxon>
        <taxon>Bacillati</taxon>
        <taxon>Actinomycetota</taxon>
        <taxon>Actinomycetes</taxon>
        <taxon>Kitasatosporales</taxon>
        <taxon>Streptomycetaceae</taxon>
        <taxon>Streptomyces</taxon>
    </lineage>
</organism>
<dbReference type="Pfam" id="PF13564">
    <property type="entry name" value="DoxX_2"/>
    <property type="match status" value="1"/>
</dbReference>
<dbReference type="AlphaFoldDB" id="A0A917XQ23"/>
<dbReference type="Proteomes" id="UP000653411">
    <property type="component" value="Unassembled WGS sequence"/>
</dbReference>
<keyword evidence="3 5" id="KW-1133">Transmembrane helix</keyword>
<reference evidence="6" key="2">
    <citation type="submission" date="2020-09" db="EMBL/GenBank/DDBJ databases">
        <authorList>
            <person name="Sun Q."/>
            <person name="Zhou Y."/>
        </authorList>
    </citation>
    <scope>NUCLEOTIDE SEQUENCE</scope>
    <source>
        <strain evidence="6">CGMCC 4.7110</strain>
    </source>
</reference>
<feature type="transmembrane region" description="Helical" evidence="5">
    <location>
        <begin position="100"/>
        <end position="118"/>
    </location>
</feature>
<evidence type="ECO:0000313" key="6">
    <source>
        <dbReference type="EMBL" id="GGN44397.1"/>
    </source>
</evidence>
<comment type="caution">
    <text evidence="6">The sequence shown here is derived from an EMBL/GenBank/DDBJ whole genome shotgun (WGS) entry which is preliminary data.</text>
</comment>
<dbReference type="GO" id="GO:0016020">
    <property type="term" value="C:membrane"/>
    <property type="evidence" value="ECO:0007669"/>
    <property type="project" value="UniProtKB-SubCell"/>
</dbReference>
<name>A0A917XQ23_9ACTN</name>
<gene>
    <name evidence="6" type="ORF">GCM10011578_095270</name>
</gene>
<evidence type="ECO:0000256" key="4">
    <source>
        <dbReference type="ARBA" id="ARBA00023136"/>
    </source>
</evidence>
<protein>
    <recommendedName>
        <fullName evidence="8">DoxX family protein</fullName>
    </recommendedName>
</protein>
<sequence length="123" mass="13079">MNMFLWVLQGLLAVVFAASGVLKTTRSREQLSPQLPWVNDVPPVTVRLIGTAEFAAALGLILPGALDIATVLTPLAATGIAVIMILAMGFHARRKEPSGIAFDAVLLIVTATVMWGRFGPHAF</sequence>
<evidence type="ECO:0000256" key="1">
    <source>
        <dbReference type="ARBA" id="ARBA00004141"/>
    </source>
</evidence>
<evidence type="ECO:0000313" key="7">
    <source>
        <dbReference type="Proteomes" id="UP000653411"/>
    </source>
</evidence>
<keyword evidence="4 5" id="KW-0472">Membrane</keyword>
<evidence type="ECO:0000256" key="2">
    <source>
        <dbReference type="ARBA" id="ARBA00022692"/>
    </source>
</evidence>
<evidence type="ECO:0008006" key="8">
    <source>
        <dbReference type="Google" id="ProtNLM"/>
    </source>
</evidence>